<name>A0A0K6G6S2_9AGAM</name>
<dbReference type="Pfam" id="PF00071">
    <property type="entry name" value="Ras"/>
    <property type="match status" value="1"/>
</dbReference>
<proteinExistence type="predicted"/>
<dbReference type="GO" id="GO:0005525">
    <property type="term" value="F:GTP binding"/>
    <property type="evidence" value="ECO:0007669"/>
    <property type="project" value="InterPro"/>
</dbReference>
<dbReference type="InterPro" id="IPR050209">
    <property type="entry name" value="Rab_GTPases_membrane_traffic"/>
</dbReference>
<dbReference type="PRINTS" id="PR00449">
    <property type="entry name" value="RASTRNSFRMNG"/>
</dbReference>
<reference evidence="1 2" key="1">
    <citation type="submission" date="2015-07" db="EMBL/GenBank/DDBJ databases">
        <authorList>
            <person name="Noorani M."/>
        </authorList>
    </citation>
    <scope>NUCLEOTIDE SEQUENCE [LARGE SCALE GENOMIC DNA]</scope>
    <source>
        <strain evidence="1">BBA 69670</strain>
    </source>
</reference>
<evidence type="ECO:0000313" key="1">
    <source>
        <dbReference type="EMBL" id="CUA74044.1"/>
    </source>
</evidence>
<dbReference type="Gene3D" id="3.40.50.300">
    <property type="entry name" value="P-loop containing nucleotide triphosphate hydrolases"/>
    <property type="match status" value="1"/>
</dbReference>
<evidence type="ECO:0000313" key="2">
    <source>
        <dbReference type="Proteomes" id="UP000044841"/>
    </source>
</evidence>
<dbReference type="PROSITE" id="PS51419">
    <property type="entry name" value="RAB"/>
    <property type="match status" value="1"/>
</dbReference>
<gene>
    <name evidence="1" type="ORF">RSOLAG22IIIB_10917</name>
</gene>
<dbReference type="GO" id="GO:0003924">
    <property type="term" value="F:GTPase activity"/>
    <property type="evidence" value="ECO:0007669"/>
    <property type="project" value="InterPro"/>
</dbReference>
<dbReference type="AlphaFoldDB" id="A0A0K6G6S2"/>
<dbReference type="EMBL" id="CYGV01001402">
    <property type="protein sequence ID" value="CUA74044.1"/>
    <property type="molecule type" value="Genomic_DNA"/>
</dbReference>
<protein>
    <submittedName>
        <fullName evidence="1">Uncharacterized protein</fullName>
    </submittedName>
</protein>
<dbReference type="Gene3D" id="1.20.1280.50">
    <property type="match status" value="2"/>
</dbReference>
<dbReference type="PANTHER" id="PTHR47979">
    <property type="entry name" value="DRAB11-RELATED"/>
    <property type="match status" value="1"/>
</dbReference>
<keyword evidence="2" id="KW-1185">Reference proteome</keyword>
<organism evidence="1 2">
    <name type="scientific">Rhizoctonia solani</name>
    <dbReference type="NCBI Taxonomy" id="456999"/>
    <lineage>
        <taxon>Eukaryota</taxon>
        <taxon>Fungi</taxon>
        <taxon>Dikarya</taxon>
        <taxon>Basidiomycota</taxon>
        <taxon>Agaricomycotina</taxon>
        <taxon>Agaricomycetes</taxon>
        <taxon>Cantharellales</taxon>
        <taxon>Ceratobasidiaceae</taxon>
        <taxon>Rhizoctonia</taxon>
    </lineage>
</organism>
<dbReference type="SMART" id="SM00173">
    <property type="entry name" value="RAS"/>
    <property type="match status" value="1"/>
</dbReference>
<sequence>MSNELSAAGDQLASALDRYTQVCSSTRDACLNAGQINNSPELLTSLENQSSAITFYIQKLETARVSIQTARGSIPKIAPVSTLPADIWGRIFRLVLPGQTCLVQRGYDGSISHIQYPIYPDALAHVCSFWRRVAIASPSLWTHIDIALDHSLNPGLFARAKVYAIRAGQLPLEIHISDPGSKREQEREFAIQEGKLKLGEPGYGASHVWDDLHDFRILASDSVNIKTLEIDLRVYERYRETYYTMLEYFFARCKPGVLTKYVTRSNNSYLVPSPFIEPAETPHSSDGALLAVPILQLNEVWLGVSAVRISGLCPYWTATMYHGLVELYIDTGIPEISGSDLFNILRSSPKLQVFRLKKQLNHDDNENINTNPIHMPDLRQLSLMIRDDDFSTSKILQWITPGTKPLCLSLADTPREAVAEFCSRANVTRFYVWCPGDLIPILNQCRQLETLVLNERDASSDDLSSIIYNDGDNNDAGRKSGLIARPVTRIDTLYLLWHWEIPFESVKAAVEKYSIQRLLIYQGRLSYQAGADRIVSNNTRNIRAKLSTITVCPNIEYHSEGYPEHYTEDESSDPDGWFREALSSSAAVVVYDITNRTSFESAIEWIHQVWSENGSGMIVALVENKADLSHNRKVAIEEATQQANKLHVVFMEASAKNGHNIQDLFKETATILSGMAILSMEDNQLRAALDHEGRFNSSPGITAGLKRASNEITSHFQRLEGARAAIHTARSSIPKSVPIIAIPPEIMGRVFQFAVPGQLCLVQRTIKGKISQVKYPLSPDNLTHVCSFWRRVAISTPSLWTRIDIVLDHSLNPGLFARAKVYAVRAGRLPLEIRISDPGSERERNREWASDPSYGPNHEWEDLHEFKFLPSHIKTLEFDLHIHARYREIYYSILDYFFARSEVGVLTQYLVRASRNEWTGPNSFIEPVDTPHSLRGALLAVPSAHLEELLLHTSIVRVSGLCPYWKNKAYCGLVELFIDRGIPAILESQLVNILRSSPKLQVLHIKASLDKFIGGGNIQPVYLEDLTDINVTIQFDW</sequence>
<dbReference type="InterPro" id="IPR027417">
    <property type="entry name" value="P-loop_NTPase"/>
</dbReference>
<dbReference type="SMART" id="SM00174">
    <property type="entry name" value="RHO"/>
    <property type="match status" value="1"/>
</dbReference>
<dbReference type="SUPFAM" id="SSF52540">
    <property type="entry name" value="P-loop containing nucleoside triphosphate hydrolases"/>
    <property type="match status" value="1"/>
</dbReference>
<dbReference type="InterPro" id="IPR001806">
    <property type="entry name" value="Small_GTPase"/>
</dbReference>
<dbReference type="Proteomes" id="UP000044841">
    <property type="component" value="Unassembled WGS sequence"/>
</dbReference>
<accession>A0A0K6G6S2</accession>
<dbReference type="SMART" id="SM00175">
    <property type="entry name" value="RAB"/>
    <property type="match status" value="1"/>
</dbReference>